<dbReference type="InterPro" id="IPR011010">
    <property type="entry name" value="DNA_brk_join_enz"/>
</dbReference>
<dbReference type="GO" id="GO:0009037">
    <property type="term" value="F:tyrosine-based site-specific recombinase activity"/>
    <property type="evidence" value="ECO:0007669"/>
    <property type="project" value="UniProtKB-UniRule"/>
</dbReference>
<comment type="subcellular location">
    <subcellularLocation>
        <location evidence="1 9">Cytoplasm</location>
    </subcellularLocation>
</comment>
<dbReference type="KEGG" id="tzo:THMIRHAT_19360"/>
<evidence type="ECO:0000256" key="7">
    <source>
        <dbReference type="ARBA" id="ARBA00023172"/>
    </source>
</evidence>
<keyword evidence="8 9" id="KW-0131">Cell cycle</keyword>
<dbReference type="InterPro" id="IPR013762">
    <property type="entry name" value="Integrase-like_cat_sf"/>
</dbReference>
<dbReference type="GO" id="GO:0051301">
    <property type="term" value="P:cell division"/>
    <property type="evidence" value="ECO:0007669"/>
    <property type="project" value="UniProtKB-KW"/>
</dbReference>
<dbReference type="GO" id="GO:0005737">
    <property type="term" value="C:cytoplasm"/>
    <property type="evidence" value="ECO:0007669"/>
    <property type="project" value="UniProtKB-SubCell"/>
</dbReference>
<proteinExistence type="inferred from homology"/>
<evidence type="ECO:0000256" key="1">
    <source>
        <dbReference type="ARBA" id="ARBA00004496"/>
    </source>
</evidence>
<dbReference type="HAMAP" id="MF_01808">
    <property type="entry name" value="Recomb_XerC_XerD"/>
    <property type="match status" value="1"/>
</dbReference>
<evidence type="ECO:0000313" key="15">
    <source>
        <dbReference type="Proteomes" id="UP000501466"/>
    </source>
</evidence>
<dbReference type="PROSITE" id="PS51898">
    <property type="entry name" value="TYR_RECOMBINASE"/>
    <property type="match status" value="1"/>
</dbReference>
<feature type="active site" evidence="9">
    <location>
        <position position="197"/>
    </location>
</feature>
<protein>
    <recommendedName>
        <fullName evidence="9">Tyrosine recombinase XerC</fullName>
    </recommendedName>
</protein>
<keyword evidence="3 9" id="KW-0132">Cell division</keyword>
<dbReference type="PANTHER" id="PTHR30349">
    <property type="entry name" value="PHAGE INTEGRASE-RELATED"/>
    <property type="match status" value="1"/>
</dbReference>
<keyword evidence="2 9" id="KW-0963">Cytoplasm</keyword>
<evidence type="ECO:0000259" key="13">
    <source>
        <dbReference type="PROSITE" id="PS51900"/>
    </source>
</evidence>
<feature type="domain" description="Core-binding (CB)" evidence="13">
    <location>
        <begin position="1"/>
        <end position="108"/>
    </location>
</feature>
<evidence type="ECO:0000256" key="6">
    <source>
        <dbReference type="ARBA" id="ARBA00023125"/>
    </source>
</evidence>
<comment type="similarity">
    <text evidence="9">Belongs to the 'phage' integrase family. XerC subfamily.</text>
</comment>
<dbReference type="InterPro" id="IPR002104">
    <property type="entry name" value="Integrase_catalytic"/>
</dbReference>
<dbReference type="InterPro" id="IPR004107">
    <property type="entry name" value="Integrase_SAM-like_N"/>
</dbReference>
<dbReference type="Gene3D" id="1.10.443.10">
    <property type="entry name" value="Intergrase catalytic core"/>
    <property type="match status" value="1"/>
</dbReference>
<dbReference type="GO" id="GO:0007059">
    <property type="term" value="P:chromosome segregation"/>
    <property type="evidence" value="ECO:0007669"/>
    <property type="project" value="UniProtKB-UniRule"/>
</dbReference>
<feature type="active site" evidence="9">
    <location>
        <position position="171"/>
    </location>
</feature>
<evidence type="ECO:0000256" key="9">
    <source>
        <dbReference type="HAMAP-Rule" id="MF_01808"/>
    </source>
</evidence>
<dbReference type="GO" id="GO:0007623">
    <property type="term" value="P:circadian rhythm"/>
    <property type="evidence" value="ECO:0007669"/>
    <property type="project" value="InterPro"/>
</dbReference>
<evidence type="ECO:0000256" key="4">
    <source>
        <dbReference type="ARBA" id="ARBA00022829"/>
    </source>
</evidence>
<evidence type="ECO:0000256" key="2">
    <source>
        <dbReference type="ARBA" id="ARBA00022490"/>
    </source>
</evidence>
<dbReference type="PROSITE" id="PS51431">
    <property type="entry name" value="KAIA_C"/>
    <property type="match status" value="1"/>
</dbReference>
<dbReference type="EMBL" id="AP021888">
    <property type="protein sequence ID" value="BBP44190.1"/>
    <property type="molecule type" value="Genomic_DNA"/>
</dbReference>
<comment type="subunit">
    <text evidence="9">Forms a cyclic heterotetrameric complex composed of two molecules of XerC and two molecules of XerD.</text>
</comment>
<feature type="active site" evidence="9">
    <location>
        <position position="269"/>
    </location>
</feature>
<dbReference type="Proteomes" id="UP000501466">
    <property type="component" value="Chromosome"/>
</dbReference>
<evidence type="ECO:0000256" key="3">
    <source>
        <dbReference type="ARBA" id="ARBA00022618"/>
    </source>
</evidence>
<feature type="domain" description="Tyr recombinase" evidence="12">
    <location>
        <begin position="129"/>
        <end position="314"/>
    </location>
</feature>
<feature type="compositionally biased region" description="Polar residues" evidence="10">
    <location>
        <begin position="324"/>
        <end position="336"/>
    </location>
</feature>
<gene>
    <name evidence="9 14" type="primary">xerC</name>
    <name evidence="14" type="ORF">THMIRHAT_19360</name>
</gene>
<dbReference type="InterPro" id="IPR044068">
    <property type="entry name" value="CB"/>
</dbReference>
<evidence type="ECO:0000256" key="8">
    <source>
        <dbReference type="ARBA" id="ARBA00023306"/>
    </source>
</evidence>
<name>A0A6F8PQB9_9GAMM</name>
<feature type="active site" evidence="9">
    <location>
        <position position="292"/>
    </location>
</feature>
<dbReference type="PANTHER" id="PTHR30349:SF81">
    <property type="entry name" value="TYROSINE RECOMBINASE XERC"/>
    <property type="match status" value="1"/>
</dbReference>
<dbReference type="SUPFAM" id="SSF56349">
    <property type="entry name" value="DNA breaking-rejoining enzymes"/>
    <property type="match status" value="1"/>
</dbReference>
<dbReference type="InterPro" id="IPR020856">
    <property type="entry name" value="Circadian_clock_protein_KaiA_C"/>
</dbReference>
<evidence type="ECO:0000256" key="5">
    <source>
        <dbReference type="ARBA" id="ARBA00022908"/>
    </source>
</evidence>
<accession>A0A6F8PQB9</accession>
<dbReference type="AlphaFoldDB" id="A0A6F8PQB9"/>
<keyword evidence="15" id="KW-1185">Reference proteome</keyword>
<dbReference type="SUPFAM" id="SSF47823">
    <property type="entry name" value="lambda integrase-like, N-terminal domain"/>
    <property type="match status" value="1"/>
</dbReference>
<feature type="active site" description="O-(3'-phospho-DNA)-tyrosine intermediate" evidence="9">
    <location>
        <position position="301"/>
    </location>
</feature>
<reference evidence="15" key="1">
    <citation type="submission" date="2019-11" db="EMBL/GenBank/DDBJ databases">
        <title>Isolation and characterization of two novel species in the genus Thiomicrorhabdus.</title>
        <authorList>
            <person name="Mochizuki J."/>
            <person name="Kojima H."/>
            <person name="Fukui M."/>
        </authorList>
    </citation>
    <scope>NUCLEOTIDE SEQUENCE [LARGE SCALE GENOMIC DNA]</scope>
    <source>
        <strain evidence="15">AkT22</strain>
    </source>
</reference>
<dbReference type="Gene3D" id="1.10.150.130">
    <property type="match status" value="1"/>
</dbReference>
<keyword evidence="6 9" id="KW-0238">DNA-binding</keyword>
<dbReference type="InterPro" id="IPR010998">
    <property type="entry name" value="Integrase_recombinase_N"/>
</dbReference>
<dbReference type="InterPro" id="IPR023009">
    <property type="entry name" value="Tyrosine_recombinase_XerC/XerD"/>
</dbReference>
<evidence type="ECO:0000256" key="10">
    <source>
        <dbReference type="SAM" id="MobiDB-lite"/>
    </source>
</evidence>
<keyword evidence="7 9" id="KW-0233">DNA recombination</keyword>
<feature type="region of interest" description="Disordered" evidence="10">
    <location>
        <begin position="317"/>
        <end position="336"/>
    </location>
</feature>
<evidence type="ECO:0000313" key="14">
    <source>
        <dbReference type="EMBL" id="BBP44190.1"/>
    </source>
</evidence>
<dbReference type="GO" id="GO:0003677">
    <property type="term" value="F:DNA binding"/>
    <property type="evidence" value="ECO:0007669"/>
    <property type="project" value="UniProtKB-UniRule"/>
</dbReference>
<evidence type="ECO:0000259" key="11">
    <source>
        <dbReference type="PROSITE" id="PS51431"/>
    </source>
</evidence>
<dbReference type="InterPro" id="IPR050090">
    <property type="entry name" value="Tyrosine_recombinase_XerCD"/>
</dbReference>
<feature type="active site" evidence="9">
    <location>
        <position position="266"/>
    </location>
</feature>
<dbReference type="GO" id="GO:0006313">
    <property type="term" value="P:DNA transposition"/>
    <property type="evidence" value="ECO:0007669"/>
    <property type="project" value="UniProtKB-UniRule"/>
</dbReference>
<dbReference type="CDD" id="cd00798">
    <property type="entry name" value="INT_XerDC_C"/>
    <property type="match status" value="1"/>
</dbReference>
<dbReference type="Pfam" id="PF02899">
    <property type="entry name" value="Phage_int_SAM_1"/>
    <property type="match status" value="1"/>
</dbReference>
<evidence type="ECO:0000259" key="12">
    <source>
        <dbReference type="PROSITE" id="PS51898"/>
    </source>
</evidence>
<dbReference type="RefSeq" id="WP_243831435.1">
    <property type="nucleotide sequence ID" value="NZ_AP021888.1"/>
</dbReference>
<dbReference type="PROSITE" id="PS51900">
    <property type="entry name" value="CB"/>
    <property type="match status" value="1"/>
</dbReference>
<sequence length="336" mass="36949">MSHLDAFLKQLRLQGKSAKTLEAYQRDLMSFGKTLIELSDDYSPEQKEALQTAHFDQAWLLLGSFSGWNRVAVLDVQTFVGQRMQSGIAARSLARQLSALRTFFDYLLAQKVVTHNPAKSVKAPKQPKPLPKSLDVDLTAQLLNQPINSESTWQAVRDQAIFELLYSAGLRVSECAGLDLSPGLDALGQGWVQVLGKGSKERLAPVGTQALSALTAWLKLRSEHANADETAVFVNHSGKRLGVRSIQKALDARTLAVGLPTKMSPHRLRHACATHVLESSGDLRAVQEMLGHANLSTTQIYTKLDLQHLAKVYDSAHPRAKRSTPISNSKLKITET</sequence>
<feature type="domain" description="KaiA C-terminal" evidence="11">
    <location>
        <begin position="1"/>
        <end position="45"/>
    </location>
</feature>
<keyword evidence="5 9" id="KW-0229">DNA integration</keyword>
<organism evidence="14 15">
    <name type="scientific">Thiosulfativibrio zosterae</name>
    <dbReference type="NCBI Taxonomy" id="2675053"/>
    <lineage>
        <taxon>Bacteria</taxon>
        <taxon>Pseudomonadati</taxon>
        <taxon>Pseudomonadota</taxon>
        <taxon>Gammaproteobacteria</taxon>
        <taxon>Thiotrichales</taxon>
        <taxon>Piscirickettsiaceae</taxon>
        <taxon>Thiosulfativibrio</taxon>
    </lineage>
</organism>
<keyword evidence="4 9" id="KW-0159">Chromosome partition</keyword>
<dbReference type="Pfam" id="PF00589">
    <property type="entry name" value="Phage_integrase"/>
    <property type="match status" value="1"/>
</dbReference>
<comment type="function">
    <text evidence="9">Site-specific tyrosine recombinase, which acts by catalyzing the cutting and rejoining of the recombining DNA molecules. The XerC-XerD complex is essential to convert dimers of the bacterial chromosome into monomers to permit their segregation at cell division. It also contributes to the segregational stability of plasmids.</text>
</comment>